<dbReference type="AlphaFoldDB" id="V4R8P7"/>
<dbReference type="Proteomes" id="UP000017837">
    <property type="component" value="Unassembled WGS sequence"/>
</dbReference>
<dbReference type="EMBL" id="AWGB01000041">
    <property type="protein sequence ID" value="ESQ87808.1"/>
    <property type="molecule type" value="Genomic_DNA"/>
</dbReference>
<dbReference type="RefSeq" id="WP_023447390.1">
    <property type="nucleotide sequence ID" value="NZ_AQWM01000029.1"/>
</dbReference>
<organism evidence="1 2">
    <name type="scientific">Asticcacaulis benevestitus DSM 16100 = ATCC BAA-896</name>
    <dbReference type="NCBI Taxonomy" id="1121022"/>
    <lineage>
        <taxon>Bacteria</taxon>
        <taxon>Pseudomonadati</taxon>
        <taxon>Pseudomonadota</taxon>
        <taxon>Alphaproteobacteria</taxon>
        <taxon>Caulobacterales</taxon>
        <taxon>Caulobacteraceae</taxon>
        <taxon>Asticcacaulis</taxon>
    </lineage>
</organism>
<protein>
    <submittedName>
        <fullName evidence="1">Uncharacterized protein</fullName>
    </submittedName>
</protein>
<proteinExistence type="predicted"/>
<sequence>MTQSVSTRRTAEIIGMDYEAFRTWMRRSPGRNAGMLPPFYGRDTPARELYSKRWTWARHDQGSVSIYALLRTLTERGLADEYIYKPDTYMLARPADFDGMNRVISTHEIWQYFSSGDNGDDWLLLYSDKDNSIWIFKQPDRHLFADHVEALGRSGIVVNMGDIRRHVIRSMDEDREEESLELENADAGN</sequence>
<evidence type="ECO:0000313" key="2">
    <source>
        <dbReference type="Proteomes" id="UP000017837"/>
    </source>
</evidence>
<name>V4R8P7_9CAUL</name>
<gene>
    <name evidence="1" type="ORF">ABENE_16785</name>
</gene>
<comment type="caution">
    <text evidence="1">The sequence shown here is derived from an EMBL/GenBank/DDBJ whole genome shotgun (WGS) entry which is preliminary data.</text>
</comment>
<reference evidence="1 2" key="1">
    <citation type="journal article" date="2014" name="Nature">
        <title>Sequential evolution of bacterial morphology by co-option of a developmental regulator.</title>
        <authorList>
            <person name="Jiang C."/>
            <person name="Brown P.J."/>
            <person name="Ducret A."/>
            <person name="Brun Y.V."/>
        </authorList>
    </citation>
    <scope>NUCLEOTIDE SEQUENCE [LARGE SCALE GENOMIC DNA]</scope>
    <source>
        <strain evidence="1 2">DSM 16100</strain>
    </source>
</reference>
<evidence type="ECO:0000313" key="1">
    <source>
        <dbReference type="EMBL" id="ESQ87808.1"/>
    </source>
</evidence>
<keyword evidence="2" id="KW-1185">Reference proteome</keyword>
<dbReference type="PATRIC" id="fig|1121022.4.peg.3413"/>
<accession>V4R8P7</accession>